<dbReference type="SUPFAM" id="SSF51735">
    <property type="entry name" value="NAD(P)-binding Rossmann-fold domains"/>
    <property type="match status" value="1"/>
</dbReference>
<dbReference type="PANTHER" id="PTHR43580">
    <property type="entry name" value="OXIDOREDUCTASE GLYR1-RELATED"/>
    <property type="match status" value="1"/>
</dbReference>
<evidence type="ECO:0000256" key="1">
    <source>
        <dbReference type="ARBA" id="ARBA00023002"/>
    </source>
</evidence>
<feature type="domain" description="6-phosphogluconate dehydrogenase NADP-binding" evidence="3">
    <location>
        <begin position="26"/>
        <end position="137"/>
    </location>
</feature>
<keyword evidence="6" id="KW-1185">Reference proteome</keyword>
<dbReference type="Pfam" id="PF03446">
    <property type="entry name" value="NAD_binding_2"/>
    <property type="match status" value="1"/>
</dbReference>
<feature type="active site" evidence="2">
    <location>
        <position position="166"/>
    </location>
</feature>
<comment type="caution">
    <text evidence="5">The sequence shown here is derived from an EMBL/GenBank/DDBJ whole genome shotgun (WGS) entry which is preliminary data.</text>
</comment>
<feature type="domain" description="Phosphogluconate dehydrogenase NAD-binding putative C-terminal" evidence="4">
    <location>
        <begin position="187"/>
        <end position="256"/>
    </location>
</feature>
<evidence type="ECO:0000256" key="2">
    <source>
        <dbReference type="PIRSR" id="PIRSR000103-1"/>
    </source>
</evidence>
<dbReference type="Gene3D" id="3.40.50.720">
    <property type="entry name" value="NAD(P)-binding Rossmann-like Domain"/>
    <property type="match status" value="1"/>
</dbReference>
<dbReference type="Pfam" id="PF09130">
    <property type="entry name" value="DUF1932"/>
    <property type="match status" value="1"/>
</dbReference>
<reference evidence="5" key="2">
    <citation type="submission" date="2020-09" db="EMBL/GenBank/DDBJ databases">
        <authorList>
            <person name="Sun Q."/>
            <person name="Zhou Y."/>
        </authorList>
    </citation>
    <scope>NUCLEOTIDE SEQUENCE</scope>
    <source>
        <strain evidence="5">CGMCC 1.15360</strain>
    </source>
</reference>
<sequence>MAPAHTLIGFGEAASTFAAAGGWATPVRAFDIDLERGKAIRAAGLEAARDAGEAVRGSSLVLSLVTADQAVCAAESAAPHLAPGAIWCDMNSLAPSTKQRVAHAVEAAGARYVDAAILAPVQPAALAVPILLAGPAAMEAQVHLKRIGFANIRVVGDQIGMASTIKLCRSIAVKGIEAICAEMAITATKAGVLDQVLASLDASEKALSWAERVDYNLDRMLVHGRRRAAEMHEAGKMARDLGIAPLVTYGTAQWQQGLGELGLEPPPALAAKLSAIIQSREFKGEL</sequence>
<reference evidence="5" key="1">
    <citation type="journal article" date="2014" name="Int. J. Syst. Evol. Microbiol.">
        <title>Complete genome sequence of Corynebacterium casei LMG S-19264T (=DSM 44701T), isolated from a smear-ripened cheese.</title>
        <authorList>
            <consortium name="US DOE Joint Genome Institute (JGI-PGF)"/>
            <person name="Walter F."/>
            <person name="Albersmeier A."/>
            <person name="Kalinowski J."/>
            <person name="Ruckert C."/>
        </authorList>
    </citation>
    <scope>NUCLEOTIDE SEQUENCE</scope>
    <source>
        <strain evidence="5">CGMCC 1.15360</strain>
    </source>
</reference>
<dbReference type="InterPro" id="IPR036291">
    <property type="entry name" value="NAD(P)-bd_dom_sf"/>
</dbReference>
<dbReference type="InterPro" id="IPR051265">
    <property type="entry name" value="HIBADH-related_NP60_sf"/>
</dbReference>
<evidence type="ECO:0000259" key="3">
    <source>
        <dbReference type="Pfam" id="PF03446"/>
    </source>
</evidence>
<dbReference type="InterPro" id="IPR006115">
    <property type="entry name" value="6PGDH_NADP-bd"/>
</dbReference>
<dbReference type="RefSeq" id="WP_066769894.1">
    <property type="nucleotide sequence ID" value="NZ_BMIP01000006.1"/>
</dbReference>
<dbReference type="PANTHER" id="PTHR43580:SF2">
    <property type="entry name" value="CYTOKINE-LIKE NUCLEAR FACTOR N-PAC"/>
    <property type="match status" value="1"/>
</dbReference>
<organism evidence="5 6">
    <name type="scientific">Croceicoccus mobilis</name>
    <dbReference type="NCBI Taxonomy" id="1703339"/>
    <lineage>
        <taxon>Bacteria</taxon>
        <taxon>Pseudomonadati</taxon>
        <taxon>Pseudomonadota</taxon>
        <taxon>Alphaproteobacteria</taxon>
        <taxon>Sphingomonadales</taxon>
        <taxon>Erythrobacteraceae</taxon>
        <taxon>Croceicoccus</taxon>
    </lineage>
</organism>
<dbReference type="EMBL" id="BMIP01000006">
    <property type="protein sequence ID" value="GGD75309.1"/>
    <property type="molecule type" value="Genomic_DNA"/>
</dbReference>
<dbReference type="Gene3D" id="1.10.1040.10">
    <property type="entry name" value="N-(1-d-carboxylethyl)-l-norvaline Dehydrogenase, domain 2"/>
    <property type="match status" value="1"/>
</dbReference>
<dbReference type="InterPro" id="IPR015814">
    <property type="entry name" value="Pgluconate_DH_NAD-bd_C"/>
</dbReference>
<evidence type="ECO:0000313" key="5">
    <source>
        <dbReference type="EMBL" id="GGD75309.1"/>
    </source>
</evidence>
<dbReference type="OrthoDB" id="4333at2"/>
<evidence type="ECO:0000313" key="6">
    <source>
        <dbReference type="Proteomes" id="UP000612349"/>
    </source>
</evidence>
<dbReference type="PIRSF" id="PIRSF000103">
    <property type="entry name" value="HIBADH"/>
    <property type="match status" value="1"/>
</dbReference>
<keyword evidence="1" id="KW-0560">Oxidoreductase</keyword>
<gene>
    <name evidence="5" type="ORF">GCM10010990_26160</name>
</gene>
<dbReference type="InterPro" id="IPR013328">
    <property type="entry name" value="6PGD_dom2"/>
</dbReference>
<dbReference type="InterPro" id="IPR015815">
    <property type="entry name" value="HIBADH-related"/>
</dbReference>
<dbReference type="AlphaFoldDB" id="A0A916Z3L8"/>
<name>A0A916Z3L8_9SPHN</name>
<accession>A0A916Z3L8</accession>
<dbReference type="GO" id="GO:0016491">
    <property type="term" value="F:oxidoreductase activity"/>
    <property type="evidence" value="ECO:0007669"/>
    <property type="project" value="UniProtKB-KW"/>
</dbReference>
<dbReference type="Proteomes" id="UP000612349">
    <property type="component" value="Unassembled WGS sequence"/>
</dbReference>
<evidence type="ECO:0000259" key="4">
    <source>
        <dbReference type="Pfam" id="PF09130"/>
    </source>
</evidence>
<dbReference type="SUPFAM" id="SSF48179">
    <property type="entry name" value="6-phosphogluconate dehydrogenase C-terminal domain-like"/>
    <property type="match status" value="1"/>
</dbReference>
<dbReference type="GO" id="GO:0050661">
    <property type="term" value="F:NADP binding"/>
    <property type="evidence" value="ECO:0007669"/>
    <property type="project" value="InterPro"/>
</dbReference>
<proteinExistence type="predicted"/>
<dbReference type="InterPro" id="IPR008927">
    <property type="entry name" value="6-PGluconate_DH-like_C_sf"/>
</dbReference>
<protein>
    <submittedName>
        <fullName evidence="5">Dehydrogenase</fullName>
    </submittedName>
</protein>